<dbReference type="AlphaFoldDB" id="A0A7R9CQW9"/>
<reference evidence="1" key="1">
    <citation type="submission" date="2020-11" db="EMBL/GenBank/DDBJ databases">
        <authorList>
            <person name="Tran Van P."/>
        </authorList>
    </citation>
    <scope>NUCLEOTIDE SEQUENCE</scope>
</reference>
<organism evidence="1">
    <name type="scientific">Timema poppense</name>
    <name type="common">Walking stick</name>
    <dbReference type="NCBI Taxonomy" id="170557"/>
    <lineage>
        <taxon>Eukaryota</taxon>
        <taxon>Metazoa</taxon>
        <taxon>Ecdysozoa</taxon>
        <taxon>Arthropoda</taxon>
        <taxon>Hexapoda</taxon>
        <taxon>Insecta</taxon>
        <taxon>Pterygota</taxon>
        <taxon>Neoptera</taxon>
        <taxon>Polyneoptera</taxon>
        <taxon>Phasmatodea</taxon>
        <taxon>Timematodea</taxon>
        <taxon>Timematoidea</taxon>
        <taxon>Timematidae</taxon>
        <taxon>Timema</taxon>
    </lineage>
</organism>
<gene>
    <name evidence="1" type="ORF">TPSB3V08_LOCUS2074</name>
</gene>
<evidence type="ECO:0000313" key="1">
    <source>
        <dbReference type="EMBL" id="CAD7399284.1"/>
    </source>
</evidence>
<sequence length="61" mass="6844">METDDTFGVTCHYFGTCALPRLVCEHAKLTTKQCCDILGAGRIEKRGADRFYAQRSDSDKI</sequence>
<proteinExistence type="predicted"/>
<accession>A0A7R9CQW9</accession>
<dbReference type="EMBL" id="OD000776">
    <property type="protein sequence ID" value="CAD7399284.1"/>
    <property type="molecule type" value="Genomic_DNA"/>
</dbReference>
<name>A0A7R9CQW9_TIMPO</name>
<protein>
    <submittedName>
        <fullName evidence="1">Uncharacterized protein</fullName>
    </submittedName>
</protein>